<organism evidence="1">
    <name type="scientific">Lactococcus garvieae</name>
    <dbReference type="NCBI Taxonomy" id="1363"/>
    <lineage>
        <taxon>Bacteria</taxon>
        <taxon>Bacillati</taxon>
        <taxon>Bacillota</taxon>
        <taxon>Bacilli</taxon>
        <taxon>Lactobacillales</taxon>
        <taxon>Streptococcaceae</taxon>
        <taxon>Lactococcus</taxon>
    </lineage>
</organism>
<keyword evidence="1" id="KW-0614">Plasmid</keyword>
<sequence>MELNKKYKALTNEEARTVIGGHWIGDVLGAIGGAAHPVNPQKVVDQLNGKPAIKPHSCSPYGTGGTPNSCNW</sequence>
<protein>
    <recommendedName>
        <fullName evidence="2">Bacteriocin</fullName>
    </recommendedName>
</protein>
<dbReference type="EMBL" id="HE650695">
    <property type="protein sequence ID" value="CCF55362.1"/>
    <property type="molecule type" value="Genomic_DNA"/>
</dbReference>
<geneLocation type="plasmid" evidence="1">
    <name>pGL1</name>
</geneLocation>
<dbReference type="AlphaFoldDB" id="H2AM30"/>
<name>H2AM30_9LACT</name>
<reference evidence="1" key="1">
    <citation type="journal article" date="2012" name="PLoS ONE">
        <title>Characterization of plasmids in a human clinical strain of Lactococcus garvieae.</title>
        <authorList>
            <person name="Aguado-Urda M."/>
            <person name="Gibello A."/>
            <person name="Blanco M.M."/>
            <person name="Lopez-Campos G.H."/>
            <person name="Cutuli M.T."/>
            <person name="Fernandez-Garayzabal J.F."/>
        </authorList>
    </citation>
    <scope>NUCLEOTIDE SEQUENCE [LARGE SCALE GENOMIC DNA]</scope>
    <source>
        <strain evidence="1">21881</strain>
        <plasmid evidence="1">pGL1</plasmid>
    </source>
</reference>
<proteinExistence type="predicted"/>
<accession>H2AM30</accession>
<evidence type="ECO:0000313" key="1">
    <source>
        <dbReference type="EMBL" id="CCF55362.1"/>
    </source>
</evidence>
<evidence type="ECO:0008006" key="2">
    <source>
        <dbReference type="Google" id="ProtNLM"/>
    </source>
</evidence>
<dbReference type="RefSeq" id="WP_014386275.1">
    <property type="nucleotide sequence ID" value="NC_016969.1"/>
</dbReference>